<dbReference type="PANTHER" id="PTHR35992">
    <property type="entry name" value="CYTOMATRIX PROTEIN-LIKE PROTEIN"/>
    <property type="match status" value="1"/>
</dbReference>
<dbReference type="AlphaFoldDB" id="A0A1Q3B6G4"/>
<protein>
    <submittedName>
        <fullName evidence="2">Uncharacterized protein</fullName>
    </submittedName>
</protein>
<dbReference type="STRING" id="3775.A0A1Q3B6G4"/>
<evidence type="ECO:0000256" key="1">
    <source>
        <dbReference type="SAM" id="Coils"/>
    </source>
</evidence>
<dbReference type="OrthoDB" id="1921280at2759"/>
<reference evidence="3" key="1">
    <citation type="submission" date="2016-04" db="EMBL/GenBank/DDBJ databases">
        <title>Cephalotus genome sequencing.</title>
        <authorList>
            <person name="Fukushima K."/>
            <person name="Hasebe M."/>
            <person name="Fang X."/>
        </authorList>
    </citation>
    <scope>NUCLEOTIDE SEQUENCE [LARGE SCALE GENOMIC DNA]</scope>
    <source>
        <strain evidence="3">cv. St1</strain>
    </source>
</reference>
<organism evidence="2 3">
    <name type="scientific">Cephalotus follicularis</name>
    <name type="common">Albany pitcher plant</name>
    <dbReference type="NCBI Taxonomy" id="3775"/>
    <lineage>
        <taxon>Eukaryota</taxon>
        <taxon>Viridiplantae</taxon>
        <taxon>Streptophyta</taxon>
        <taxon>Embryophyta</taxon>
        <taxon>Tracheophyta</taxon>
        <taxon>Spermatophyta</taxon>
        <taxon>Magnoliopsida</taxon>
        <taxon>eudicotyledons</taxon>
        <taxon>Gunneridae</taxon>
        <taxon>Pentapetalae</taxon>
        <taxon>rosids</taxon>
        <taxon>fabids</taxon>
        <taxon>Oxalidales</taxon>
        <taxon>Cephalotaceae</taxon>
        <taxon>Cephalotus</taxon>
    </lineage>
</organism>
<dbReference type="EMBL" id="BDDD01000312">
    <property type="protein sequence ID" value="GAV63621.1"/>
    <property type="molecule type" value="Genomic_DNA"/>
</dbReference>
<gene>
    <name evidence="2" type="ORF">CFOL_v3_07139</name>
</gene>
<evidence type="ECO:0000313" key="2">
    <source>
        <dbReference type="EMBL" id="GAV63621.1"/>
    </source>
</evidence>
<proteinExistence type="predicted"/>
<comment type="caution">
    <text evidence="2">The sequence shown here is derived from an EMBL/GenBank/DDBJ whole genome shotgun (WGS) entry which is preliminary data.</text>
</comment>
<dbReference type="InParanoid" id="A0A1Q3B6G4"/>
<sequence length="361" mass="40997">MGVKRMGTKTPKACRDRENWDAVFNGLVKMLETQQEQLKTLVKQREIIQDRIKEQHERFESDIRLYEDRISQMKSELEAQKMTCVLEAAKSDLIVSMRLRESYISKLKLECTDDELIDLKLLCDIISQNPQADSIETDNGKKVGGDNNLKSSSSEKLAGEVRRLKRECKKLVSEKGSEVSALLAEKKFIWNQYRVLEDNLTDKLKSKQAEVEVANEKIATLLASIEKLQSSNNEKDEAIVRLTAKVSKMEADANKWGEEISRLSRELELLRKSRSASVTPLLNRCRERARSSNLGGIYSGSDRSNVVVKKESSMVQVSDPLKGSRTLKRKVVDNNTILETPTLFSSAFKVPKVKDSSLRVR</sequence>
<name>A0A1Q3B6G4_CEPFO</name>
<evidence type="ECO:0000313" key="3">
    <source>
        <dbReference type="Proteomes" id="UP000187406"/>
    </source>
</evidence>
<feature type="coiled-coil region" evidence="1">
    <location>
        <begin position="31"/>
        <end position="83"/>
    </location>
</feature>
<feature type="coiled-coil region" evidence="1">
    <location>
        <begin position="154"/>
        <end position="273"/>
    </location>
</feature>
<dbReference type="Proteomes" id="UP000187406">
    <property type="component" value="Unassembled WGS sequence"/>
</dbReference>
<dbReference type="FunCoup" id="A0A1Q3B6G4">
    <property type="interactions" value="423"/>
</dbReference>
<keyword evidence="1" id="KW-0175">Coiled coil</keyword>
<keyword evidence="3" id="KW-1185">Reference proteome</keyword>
<dbReference type="PANTHER" id="PTHR35992:SF1">
    <property type="entry name" value="CYTOMATRIX PROTEIN-LIKE PROTEIN"/>
    <property type="match status" value="1"/>
</dbReference>
<accession>A0A1Q3B6G4</accession>